<protein>
    <recommendedName>
        <fullName evidence="1">Trimeric autotransporter adhesin YadA-like stalk domain-containing protein</fullName>
    </recommendedName>
</protein>
<accession>A0A448MME0</accession>
<dbReference type="Pfam" id="PF05662">
    <property type="entry name" value="YadA_stalk"/>
    <property type="match status" value="1"/>
</dbReference>
<gene>
    <name evidence="2" type="ORF">NCTC8284_01487</name>
</gene>
<reference evidence="2 3" key="1">
    <citation type="submission" date="2018-12" db="EMBL/GenBank/DDBJ databases">
        <authorList>
            <consortium name="Pathogen Informatics"/>
        </authorList>
    </citation>
    <scope>NUCLEOTIDE SEQUENCE [LARGE SCALE GENOMIC DNA]</scope>
    <source>
        <strain evidence="2 3">NCTC8284</strain>
    </source>
</reference>
<name>A0A448MME0_9PAST</name>
<organism evidence="2 3">
    <name type="scientific">Rodentibacter pneumotropicus</name>
    <dbReference type="NCBI Taxonomy" id="758"/>
    <lineage>
        <taxon>Bacteria</taxon>
        <taxon>Pseudomonadati</taxon>
        <taxon>Pseudomonadota</taxon>
        <taxon>Gammaproteobacteria</taxon>
        <taxon>Pasteurellales</taxon>
        <taxon>Pasteurellaceae</taxon>
        <taxon>Rodentibacter</taxon>
    </lineage>
</organism>
<dbReference type="KEGG" id="rpne:NCTC8284_01487"/>
<evidence type="ECO:0000313" key="3">
    <source>
        <dbReference type="Proteomes" id="UP000278733"/>
    </source>
</evidence>
<dbReference type="EMBL" id="LR134405">
    <property type="protein sequence ID" value="VEH66325.1"/>
    <property type="molecule type" value="Genomic_DNA"/>
</dbReference>
<dbReference type="AlphaFoldDB" id="A0A448MME0"/>
<evidence type="ECO:0000313" key="2">
    <source>
        <dbReference type="EMBL" id="VEH66325.1"/>
    </source>
</evidence>
<dbReference type="Proteomes" id="UP000278733">
    <property type="component" value="Chromosome"/>
</dbReference>
<proteinExistence type="predicted"/>
<dbReference type="Gene3D" id="6.10.250.2040">
    <property type="match status" value="1"/>
</dbReference>
<feature type="domain" description="Trimeric autotransporter adhesin YadA-like stalk" evidence="1">
    <location>
        <begin position="3"/>
        <end position="30"/>
    </location>
</feature>
<sequence>MKAGEDDTDAVNVKQLKDGIAQATTKVDAGKISKWYQLKMPMVARHIL</sequence>
<dbReference type="GO" id="GO:0019867">
    <property type="term" value="C:outer membrane"/>
    <property type="evidence" value="ECO:0007669"/>
    <property type="project" value="InterPro"/>
</dbReference>
<evidence type="ECO:0000259" key="1">
    <source>
        <dbReference type="Pfam" id="PF05662"/>
    </source>
</evidence>
<dbReference type="InterPro" id="IPR008635">
    <property type="entry name" value="Coiled_stalk_dom"/>
</dbReference>